<evidence type="ECO:0000256" key="1">
    <source>
        <dbReference type="SAM" id="Phobius"/>
    </source>
</evidence>
<evidence type="ECO:0000313" key="2">
    <source>
        <dbReference type="EMBL" id="PXF44322.1"/>
    </source>
</evidence>
<keyword evidence="3" id="KW-1185">Reference proteome</keyword>
<gene>
    <name evidence="2" type="ORF">BWQ96_05949</name>
</gene>
<proteinExistence type="predicted"/>
<dbReference type="EMBL" id="NBIV01000095">
    <property type="protein sequence ID" value="PXF44322.1"/>
    <property type="molecule type" value="Genomic_DNA"/>
</dbReference>
<evidence type="ECO:0000313" key="3">
    <source>
        <dbReference type="Proteomes" id="UP000247409"/>
    </source>
</evidence>
<accession>A0A2V3IQE3</accession>
<name>A0A2V3IQE3_9FLOR</name>
<dbReference type="OrthoDB" id="10654708at2759"/>
<keyword evidence="1" id="KW-1133">Transmembrane helix</keyword>
<dbReference type="Proteomes" id="UP000247409">
    <property type="component" value="Unassembled WGS sequence"/>
</dbReference>
<feature type="transmembrane region" description="Helical" evidence="1">
    <location>
        <begin position="385"/>
        <end position="404"/>
    </location>
</feature>
<sequence length="468" mass="53388">MGDQNQHLDYLLDPIVTKIINSSEPALVKFDAIRQTVKPLLPNSLFPSFDYVDSEVADILDAVSIVLLLWNVSSIVSRLIFLPFRNSSKSLAIKYVFDNLVSVNICAVLHMRANQHHSIQSRRRFLNWGFKLIALLSFITVVLFEVLLIFSQTLISKELGLESSGLRSLTWDVPTDGYMRISIPGCVSISESPDNSVSVPLFLCEYLGLPPNSTFYTDSGISNSTPYIEFQVQILEDTVFHIAKRSRNKNRNPVFLEYSFNYTIELHNVLTSEVILANLTRLGFQMTEAKRNYLQSALHDFCECTVTYEPTNFTFLMKFSPSMPHFEFIDANSRLIFHAMIQLSGRDLQKQDFLYVDISNSNDSGWSHVLSNNFVRGRVKRVSGFILWIFAVFFIVLNVALQFLTRDLEEVRDNAVRSVLEIPSDCDILSSKNVRARLVNERVMVESNPDNGIGNDARLSVLRLRRRD</sequence>
<dbReference type="AlphaFoldDB" id="A0A2V3IQE3"/>
<comment type="caution">
    <text evidence="2">The sequence shown here is derived from an EMBL/GenBank/DDBJ whole genome shotgun (WGS) entry which is preliminary data.</text>
</comment>
<keyword evidence="1" id="KW-0812">Transmembrane</keyword>
<feature type="transmembrane region" description="Helical" evidence="1">
    <location>
        <begin position="125"/>
        <end position="150"/>
    </location>
</feature>
<organism evidence="2 3">
    <name type="scientific">Gracilariopsis chorda</name>
    <dbReference type="NCBI Taxonomy" id="448386"/>
    <lineage>
        <taxon>Eukaryota</taxon>
        <taxon>Rhodophyta</taxon>
        <taxon>Florideophyceae</taxon>
        <taxon>Rhodymeniophycidae</taxon>
        <taxon>Gracilariales</taxon>
        <taxon>Gracilariaceae</taxon>
        <taxon>Gracilariopsis</taxon>
    </lineage>
</organism>
<protein>
    <submittedName>
        <fullName evidence="2">Uncharacterized protein</fullName>
    </submittedName>
</protein>
<reference evidence="2 3" key="1">
    <citation type="journal article" date="2018" name="Mol. Biol. Evol.">
        <title>Analysis of the draft genome of the red seaweed Gracilariopsis chorda provides insights into genome size evolution in Rhodophyta.</title>
        <authorList>
            <person name="Lee J."/>
            <person name="Yang E.C."/>
            <person name="Graf L."/>
            <person name="Yang J.H."/>
            <person name="Qiu H."/>
            <person name="Zel Zion U."/>
            <person name="Chan C.X."/>
            <person name="Stephens T.G."/>
            <person name="Weber A.P.M."/>
            <person name="Boo G.H."/>
            <person name="Boo S.M."/>
            <person name="Kim K.M."/>
            <person name="Shin Y."/>
            <person name="Jung M."/>
            <person name="Lee S.J."/>
            <person name="Yim H.S."/>
            <person name="Lee J.H."/>
            <person name="Bhattacharya D."/>
            <person name="Yoon H.S."/>
        </authorList>
    </citation>
    <scope>NUCLEOTIDE SEQUENCE [LARGE SCALE GENOMIC DNA]</scope>
    <source>
        <strain evidence="2 3">SKKU-2015</strain>
        <tissue evidence="2">Whole body</tissue>
    </source>
</reference>
<keyword evidence="1" id="KW-0472">Membrane</keyword>
<feature type="transmembrane region" description="Helical" evidence="1">
    <location>
        <begin position="59"/>
        <end position="81"/>
    </location>
</feature>